<dbReference type="Proteomes" id="UP001159405">
    <property type="component" value="Unassembled WGS sequence"/>
</dbReference>
<evidence type="ECO:0000256" key="6">
    <source>
        <dbReference type="ARBA" id="ARBA00023136"/>
    </source>
</evidence>
<dbReference type="PANTHER" id="PTHR24249">
    <property type="entry name" value="HISTAMINE RECEPTOR-RELATED G-PROTEIN COUPLED RECEPTOR"/>
    <property type="match status" value="1"/>
</dbReference>
<evidence type="ECO:0000256" key="10">
    <source>
        <dbReference type="SAM" id="Phobius"/>
    </source>
</evidence>
<evidence type="ECO:0000256" key="8">
    <source>
        <dbReference type="ARBA" id="ARBA00023224"/>
    </source>
</evidence>
<sequence>MENSTCSKEFSTASTVVLLILNGTSGFVTVCGNFLVLMAIVSTPALHVASNVFIGSLAAADFTIGLVMNPIYTVIVARNITDRKHGLNIAEQFLWIHTVITTTFNLAAMSVERYIAVIFPLRYSHVISSRRCLVAVAGIWSFSLSFVCTRAFVYEAEDLQTLWIVHSVIAIAFPLCVIAFCYFHIFRAINKQRRRIQQFQRTCLYGFNQNTRSEMNAKAAGTMAIVILFFILFWTPNIVMTILNFFAKDDCEEMRIFQIWVWCASVAFVGSSVNPFVYSIRIQGFRLAIKRICCCR</sequence>
<dbReference type="PROSITE" id="PS00237">
    <property type="entry name" value="G_PROTEIN_RECEP_F1_1"/>
    <property type="match status" value="1"/>
</dbReference>
<evidence type="ECO:0000259" key="11">
    <source>
        <dbReference type="PROSITE" id="PS50262"/>
    </source>
</evidence>
<feature type="transmembrane region" description="Helical" evidence="10">
    <location>
        <begin position="52"/>
        <end position="72"/>
    </location>
</feature>
<evidence type="ECO:0000313" key="13">
    <source>
        <dbReference type="Proteomes" id="UP001159405"/>
    </source>
</evidence>
<dbReference type="InterPro" id="IPR050569">
    <property type="entry name" value="TAAR"/>
</dbReference>
<dbReference type="Pfam" id="PF00001">
    <property type="entry name" value="7tm_1"/>
    <property type="match status" value="1"/>
</dbReference>
<gene>
    <name evidence="12" type="ORF">PLOB_00026065</name>
</gene>
<name>A0ABN8NUL5_9CNID</name>
<evidence type="ECO:0000256" key="7">
    <source>
        <dbReference type="ARBA" id="ARBA00023170"/>
    </source>
</evidence>
<evidence type="ECO:0000256" key="4">
    <source>
        <dbReference type="ARBA" id="ARBA00022989"/>
    </source>
</evidence>
<keyword evidence="2" id="KW-1003">Cell membrane</keyword>
<dbReference type="PANTHER" id="PTHR24249:SF372">
    <property type="entry name" value="G-PROTEIN COUPLED RECEPTORS FAMILY 1 PROFILE DOMAIN-CONTAINING PROTEIN"/>
    <property type="match status" value="1"/>
</dbReference>
<proteinExistence type="inferred from homology"/>
<feature type="transmembrane region" description="Helical" evidence="10">
    <location>
        <begin position="16"/>
        <end position="40"/>
    </location>
</feature>
<dbReference type="Gene3D" id="1.20.1070.10">
    <property type="entry name" value="Rhodopsin 7-helix transmembrane proteins"/>
    <property type="match status" value="1"/>
</dbReference>
<comment type="caution">
    <text evidence="12">The sequence shown here is derived from an EMBL/GenBank/DDBJ whole genome shotgun (WGS) entry which is preliminary data.</text>
</comment>
<reference evidence="12 13" key="1">
    <citation type="submission" date="2022-05" db="EMBL/GenBank/DDBJ databases">
        <authorList>
            <consortium name="Genoscope - CEA"/>
            <person name="William W."/>
        </authorList>
    </citation>
    <scope>NUCLEOTIDE SEQUENCE [LARGE SCALE GENOMIC DNA]</scope>
</reference>
<evidence type="ECO:0000256" key="2">
    <source>
        <dbReference type="ARBA" id="ARBA00022475"/>
    </source>
</evidence>
<accession>A0ABN8NUL5</accession>
<keyword evidence="7 9" id="KW-0675">Receptor</keyword>
<comment type="similarity">
    <text evidence="9">Belongs to the G-protein coupled receptor 1 family.</text>
</comment>
<keyword evidence="5 9" id="KW-0297">G-protein coupled receptor</keyword>
<evidence type="ECO:0000313" key="12">
    <source>
        <dbReference type="EMBL" id="CAH3117752.1"/>
    </source>
</evidence>
<keyword evidence="6 10" id="KW-0472">Membrane</keyword>
<feature type="transmembrane region" description="Helical" evidence="10">
    <location>
        <begin position="222"/>
        <end position="247"/>
    </location>
</feature>
<feature type="transmembrane region" description="Helical" evidence="10">
    <location>
        <begin position="132"/>
        <end position="152"/>
    </location>
</feature>
<protein>
    <recommendedName>
        <fullName evidence="11">G-protein coupled receptors family 1 profile domain-containing protein</fullName>
    </recommendedName>
</protein>
<dbReference type="SUPFAM" id="SSF81321">
    <property type="entry name" value="Family A G protein-coupled receptor-like"/>
    <property type="match status" value="1"/>
</dbReference>
<keyword evidence="13" id="KW-1185">Reference proteome</keyword>
<dbReference type="PROSITE" id="PS50262">
    <property type="entry name" value="G_PROTEIN_RECEP_F1_2"/>
    <property type="match status" value="1"/>
</dbReference>
<dbReference type="PRINTS" id="PR00237">
    <property type="entry name" value="GPCRRHODOPSN"/>
</dbReference>
<feature type="transmembrane region" description="Helical" evidence="10">
    <location>
        <begin position="164"/>
        <end position="185"/>
    </location>
</feature>
<evidence type="ECO:0000256" key="9">
    <source>
        <dbReference type="RuleBase" id="RU000688"/>
    </source>
</evidence>
<evidence type="ECO:0000256" key="1">
    <source>
        <dbReference type="ARBA" id="ARBA00004651"/>
    </source>
</evidence>
<organism evidence="12 13">
    <name type="scientific">Porites lobata</name>
    <dbReference type="NCBI Taxonomy" id="104759"/>
    <lineage>
        <taxon>Eukaryota</taxon>
        <taxon>Metazoa</taxon>
        <taxon>Cnidaria</taxon>
        <taxon>Anthozoa</taxon>
        <taxon>Hexacorallia</taxon>
        <taxon>Scleractinia</taxon>
        <taxon>Fungiina</taxon>
        <taxon>Poritidae</taxon>
        <taxon>Porites</taxon>
    </lineage>
</organism>
<comment type="subcellular location">
    <subcellularLocation>
        <location evidence="1">Cell membrane</location>
        <topology evidence="1">Multi-pass membrane protein</topology>
    </subcellularLocation>
</comment>
<dbReference type="CDD" id="cd00637">
    <property type="entry name" value="7tm_classA_rhodopsin-like"/>
    <property type="match status" value="1"/>
</dbReference>
<dbReference type="InterPro" id="IPR017452">
    <property type="entry name" value="GPCR_Rhodpsn_7TM"/>
</dbReference>
<dbReference type="EMBL" id="CALNXK010000031">
    <property type="protein sequence ID" value="CAH3117752.1"/>
    <property type="molecule type" value="Genomic_DNA"/>
</dbReference>
<evidence type="ECO:0000256" key="5">
    <source>
        <dbReference type="ARBA" id="ARBA00023040"/>
    </source>
</evidence>
<feature type="domain" description="G-protein coupled receptors family 1 profile" evidence="11">
    <location>
        <begin position="32"/>
        <end position="278"/>
    </location>
</feature>
<keyword evidence="8 9" id="KW-0807">Transducer</keyword>
<keyword evidence="3 9" id="KW-0812">Transmembrane</keyword>
<feature type="transmembrane region" description="Helical" evidence="10">
    <location>
        <begin position="259"/>
        <end position="280"/>
    </location>
</feature>
<keyword evidence="4 10" id="KW-1133">Transmembrane helix</keyword>
<dbReference type="InterPro" id="IPR000276">
    <property type="entry name" value="GPCR_Rhodpsn"/>
</dbReference>
<dbReference type="SMART" id="SM01381">
    <property type="entry name" value="7TM_GPCR_Srsx"/>
    <property type="match status" value="1"/>
</dbReference>
<evidence type="ECO:0000256" key="3">
    <source>
        <dbReference type="ARBA" id="ARBA00022692"/>
    </source>
</evidence>